<evidence type="ECO:0000256" key="2">
    <source>
        <dbReference type="RuleBase" id="RU362097"/>
    </source>
</evidence>
<keyword evidence="2" id="KW-0732">Signal</keyword>
<dbReference type="Pfam" id="PF02321">
    <property type="entry name" value="OEP"/>
    <property type="match status" value="2"/>
</dbReference>
<sequence>MRYLAIPASMLLLSACTVGPDYAGPPDMGSASGDKGQGFLRGGDVVSREEPPLAAWWEGFDDPTLTRLEKMAILGNPDLGVARARLNQARASLRLEKVAGFPTLSAQGVYGYIRVPGLDLGGEDQGDSGQQAGQSGDEDGDSSSDYNIYNLGLQASWEVDLFGGQRRKTESAVAQMEAAEAGVADAQVSLTSAVAQAYFNLRDRQQRIALGEDIVRQRQKQRDLMQQRFDLGTGARIEVEQAQTALEQAQSDLLPLRSEATGFANALAILTGQVPGAVDALLEPAQAIPLPPAQVSVGDPASLLRRRPDIRAAERQIAARNAEIGVAKAAALPRLSFMGILGVGGTSVSDLTDLDDFTAIAAPMLNWDFLDFGRNASKVDQAEATRDEAEAQYRSTVLGALRDVEDSLADFRRRREIVARLARAEESSARAIGLMQQRFEGGTASRLEVLDAQDRHLALRQALTSARAALAASFVSVEKALGLGWAPDGDSADLAAADSPASVKP</sequence>
<dbReference type="Gene3D" id="1.20.1600.10">
    <property type="entry name" value="Outer membrane efflux proteins (OEP)"/>
    <property type="match status" value="1"/>
</dbReference>
<dbReference type="PROSITE" id="PS51257">
    <property type="entry name" value="PROKAR_LIPOPROTEIN"/>
    <property type="match status" value="1"/>
</dbReference>
<keyword evidence="2" id="KW-0472">Membrane</keyword>
<accession>A0A420EM20</accession>
<dbReference type="RefSeq" id="WP_120324164.1">
    <property type="nucleotide sequence ID" value="NZ_RAPF01000003.1"/>
</dbReference>
<reference evidence="4 5" key="1">
    <citation type="submission" date="2018-09" db="EMBL/GenBank/DDBJ databases">
        <title>Altererythrobacter spongiae sp. nov., isolated from a marine sponge.</title>
        <authorList>
            <person name="Zhuang L."/>
            <person name="Luo L."/>
        </authorList>
    </citation>
    <scope>NUCLEOTIDE SEQUENCE [LARGE SCALE GENOMIC DNA]</scope>
    <source>
        <strain evidence="4 5">HN-Y73</strain>
    </source>
</reference>
<comment type="similarity">
    <text evidence="1 2">Belongs to the outer membrane factor (OMF) (TC 1.B.17) family.</text>
</comment>
<gene>
    <name evidence="4" type="ORF">D6851_06940</name>
</gene>
<name>A0A420EM20_9SPHN</name>
<keyword evidence="5" id="KW-1185">Reference proteome</keyword>
<dbReference type="PANTHER" id="PTHR30203:SF25">
    <property type="entry name" value="OUTER MEMBRANE PROTEIN-RELATED"/>
    <property type="match status" value="1"/>
</dbReference>
<evidence type="ECO:0000313" key="4">
    <source>
        <dbReference type="EMBL" id="RKF21755.1"/>
    </source>
</evidence>
<dbReference type="GO" id="GO:0005886">
    <property type="term" value="C:plasma membrane"/>
    <property type="evidence" value="ECO:0007669"/>
    <property type="project" value="UniProtKB-SubCell"/>
</dbReference>
<dbReference type="OrthoDB" id="7181739at2"/>
<dbReference type="GO" id="GO:0015562">
    <property type="term" value="F:efflux transmembrane transporter activity"/>
    <property type="evidence" value="ECO:0007669"/>
    <property type="project" value="InterPro"/>
</dbReference>
<proteinExistence type="inferred from homology"/>
<feature type="chain" id="PRO_5018812382" evidence="2">
    <location>
        <begin position="24"/>
        <end position="505"/>
    </location>
</feature>
<keyword evidence="2" id="KW-0449">Lipoprotein</keyword>
<organism evidence="4 5">
    <name type="scientific">Altericroceibacterium spongiae</name>
    <dbReference type="NCBI Taxonomy" id="2320269"/>
    <lineage>
        <taxon>Bacteria</taxon>
        <taxon>Pseudomonadati</taxon>
        <taxon>Pseudomonadota</taxon>
        <taxon>Alphaproteobacteria</taxon>
        <taxon>Sphingomonadales</taxon>
        <taxon>Erythrobacteraceae</taxon>
        <taxon>Altericroceibacterium</taxon>
    </lineage>
</organism>
<protein>
    <submittedName>
        <fullName evidence="4">Efflux transporter outer membrane subunit</fullName>
    </submittedName>
</protein>
<dbReference type="EMBL" id="RAPF01000003">
    <property type="protein sequence ID" value="RKF21755.1"/>
    <property type="molecule type" value="Genomic_DNA"/>
</dbReference>
<evidence type="ECO:0000256" key="3">
    <source>
        <dbReference type="SAM" id="MobiDB-lite"/>
    </source>
</evidence>
<dbReference type="NCBIfam" id="TIGR01845">
    <property type="entry name" value="outer_NodT"/>
    <property type="match status" value="1"/>
</dbReference>
<comment type="caution">
    <text evidence="4">The sequence shown here is derived from an EMBL/GenBank/DDBJ whole genome shotgun (WGS) entry which is preliminary data.</text>
</comment>
<dbReference type="Gene3D" id="2.20.200.10">
    <property type="entry name" value="Outer membrane efflux proteins (OEP)"/>
    <property type="match status" value="1"/>
</dbReference>
<feature type="signal peptide" evidence="2">
    <location>
        <begin position="1"/>
        <end position="23"/>
    </location>
</feature>
<feature type="region of interest" description="Disordered" evidence="3">
    <location>
        <begin position="486"/>
        <end position="505"/>
    </location>
</feature>
<comment type="subcellular location">
    <subcellularLocation>
        <location evidence="2">Cell membrane</location>
        <topology evidence="2">Lipid-anchor</topology>
    </subcellularLocation>
</comment>
<dbReference type="SUPFAM" id="SSF56954">
    <property type="entry name" value="Outer membrane efflux proteins (OEP)"/>
    <property type="match status" value="1"/>
</dbReference>
<keyword evidence="2" id="KW-1134">Transmembrane beta strand</keyword>
<evidence type="ECO:0000256" key="1">
    <source>
        <dbReference type="ARBA" id="ARBA00007613"/>
    </source>
</evidence>
<feature type="region of interest" description="Disordered" evidence="3">
    <location>
        <begin position="121"/>
        <end position="145"/>
    </location>
</feature>
<dbReference type="InterPro" id="IPR003423">
    <property type="entry name" value="OMP_efflux"/>
</dbReference>
<evidence type="ECO:0000313" key="5">
    <source>
        <dbReference type="Proteomes" id="UP000284395"/>
    </source>
</evidence>
<keyword evidence="2" id="KW-0564">Palmitate</keyword>
<keyword evidence="2" id="KW-0812">Transmembrane</keyword>
<dbReference type="PANTHER" id="PTHR30203">
    <property type="entry name" value="OUTER MEMBRANE CATION EFFLUX PROTEIN"/>
    <property type="match status" value="1"/>
</dbReference>
<dbReference type="InterPro" id="IPR010131">
    <property type="entry name" value="MdtP/NodT-like"/>
</dbReference>
<dbReference type="AlphaFoldDB" id="A0A420EM20"/>
<dbReference type="Proteomes" id="UP000284395">
    <property type="component" value="Unassembled WGS sequence"/>
</dbReference>